<keyword evidence="1" id="KW-1133">Transmembrane helix</keyword>
<name>A0AAN0RKX2_9RHOB</name>
<reference evidence="2 3" key="1">
    <citation type="journal article" date="2014" name="ISME J.">
        <title>Adaptation of an abundant Roseobacter RCA organism to pelagic systems revealed by genomic and transcriptomic analyses.</title>
        <authorList>
            <person name="Voget S."/>
            <person name="Wemheuer B."/>
            <person name="Brinkhoff T."/>
            <person name="Vollmers J."/>
            <person name="Dietrich S."/>
            <person name="Giebel H.A."/>
            <person name="Beardsley C."/>
            <person name="Sardemann C."/>
            <person name="Bakenhus I."/>
            <person name="Billerbeck S."/>
            <person name="Daniel R."/>
            <person name="Simon M."/>
        </authorList>
    </citation>
    <scope>NUCLEOTIDE SEQUENCE [LARGE SCALE GENOMIC DNA]</scope>
    <source>
        <strain evidence="2 3">RCA23</strain>
    </source>
</reference>
<dbReference type="RefSeq" id="WP_044050583.1">
    <property type="nucleotide sequence ID" value="NZ_CP003984.1"/>
</dbReference>
<feature type="transmembrane region" description="Helical" evidence="1">
    <location>
        <begin position="126"/>
        <end position="146"/>
    </location>
</feature>
<evidence type="ECO:0000313" key="2">
    <source>
        <dbReference type="EMBL" id="AII87965.1"/>
    </source>
</evidence>
<gene>
    <name evidence="2" type="ORF">RCA23_c24430</name>
</gene>
<evidence type="ECO:0000256" key="1">
    <source>
        <dbReference type="SAM" id="Phobius"/>
    </source>
</evidence>
<feature type="transmembrane region" description="Helical" evidence="1">
    <location>
        <begin position="43"/>
        <end position="62"/>
    </location>
</feature>
<evidence type="ECO:0008006" key="4">
    <source>
        <dbReference type="Google" id="ProtNLM"/>
    </source>
</evidence>
<dbReference type="KEGG" id="ptp:RCA23_c24430"/>
<accession>A0AAN0RKX2</accession>
<feature type="transmembrane region" description="Helical" evidence="1">
    <location>
        <begin position="82"/>
        <end position="105"/>
    </location>
</feature>
<feature type="transmembrane region" description="Helical" evidence="1">
    <location>
        <begin position="152"/>
        <end position="177"/>
    </location>
</feature>
<keyword evidence="1" id="KW-0472">Membrane</keyword>
<sequence>MLRKLNLDWLTFVVVSVGYISAYTITSGLVMPLQKILAPQLPIVFSVLFLPHGIRVLAVYFLGWRGLLYLLPSSYLMWATSVYGNSIDLAVLSPVASLVVVYVAVRMVKTYHGSRNKAVFDFSWKECLVIAAIASVLNGVTLSMLYDSEINWILMIGYSSGDMAGQIVLLLLIVALMRLTRKLSKFI</sequence>
<protein>
    <recommendedName>
        <fullName evidence="4">MASE1 domain-containing protein</fullName>
    </recommendedName>
</protein>
<dbReference type="AlphaFoldDB" id="A0AAN0RKX2"/>
<evidence type="ECO:0000313" key="3">
    <source>
        <dbReference type="Proteomes" id="UP000028680"/>
    </source>
</evidence>
<keyword evidence="1" id="KW-0812">Transmembrane</keyword>
<organism evidence="2 3">
    <name type="scientific">Planktomarina temperata RCA23</name>
    <dbReference type="NCBI Taxonomy" id="666509"/>
    <lineage>
        <taxon>Bacteria</taxon>
        <taxon>Pseudomonadati</taxon>
        <taxon>Pseudomonadota</taxon>
        <taxon>Alphaproteobacteria</taxon>
        <taxon>Rhodobacterales</taxon>
        <taxon>Paracoccaceae</taxon>
        <taxon>Planktomarina</taxon>
    </lineage>
</organism>
<dbReference type="Proteomes" id="UP000028680">
    <property type="component" value="Chromosome"/>
</dbReference>
<proteinExistence type="predicted"/>
<dbReference type="EMBL" id="CP003984">
    <property type="protein sequence ID" value="AII87965.1"/>
    <property type="molecule type" value="Genomic_DNA"/>
</dbReference>
<feature type="transmembrane region" description="Helical" evidence="1">
    <location>
        <begin position="12"/>
        <end position="31"/>
    </location>
</feature>
<keyword evidence="3" id="KW-1185">Reference proteome</keyword>